<name>A0A191ZVP0_9RALS</name>
<feature type="region of interest" description="Disordered" evidence="1">
    <location>
        <begin position="571"/>
        <end position="597"/>
    </location>
</feature>
<evidence type="ECO:0000256" key="1">
    <source>
        <dbReference type="SAM" id="MobiDB-lite"/>
    </source>
</evidence>
<dbReference type="RefSeq" id="WP_064802976.1">
    <property type="nucleotide sequence ID" value="NZ_CP016022.1"/>
</dbReference>
<evidence type="ECO:0000313" key="3">
    <source>
        <dbReference type="Proteomes" id="UP000078572"/>
    </source>
</evidence>
<keyword evidence="3" id="KW-1185">Reference proteome</keyword>
<feature type="compositionally biased region" description="Polar residues" evidence="1">
    <location>
        <begin position="580"/>
        <end position="589"/>
    </location>
</feature>
<dbReference type="GeneID" id="61525763"/>
<evidence type="ECO:0008006" key="4">
    <source>
        <dbReference type="Google" id="ProtNLM"/>
    </source>
</evidence>
<feature type="region of interest" description="Disordered" evidence="1">
    <location>
        <begin position="224"/>
        <end position="252"/>
    </location>
</feature>
<dbReference type="Proteomes" id="UP000078572">
    <property type="component" value="Chromosome 1"/>
</dbReference>
<dbReference type="EMBL" id="CP016022">
    <property type="protein sequence ID" value="ANJ72220.1"/>
    <property type="molecule type" value="Genomic_DNA"/>
</dbReference>
<dbReference type="OrthoDB" id="7235451at2"/>
<protein>
    <recommendedName>
        <fullName evidence="4">Large polyvalent protein-associated domain-containing protein</fullName>
    </recommendedName>
</protein>
<proteinExistence type="predicted"/>
<accession>A0A191ZVP0</accession>
<dbReference type="AlphaFoldDB" id="A0A191ZVP0"/>
<reference evidence="3" key="1">
    <citation type="submission" date="2016-06" db="EMBL/GenBank/DDBJ databases">
        <authorList>
            <person name="Xu Y."/>
            <person name="Nagy A."/>
            <person name="Yan X."/>
            <person name="Kim S.W."/>
            <person name="Haley B."/>
            <person name="Liu N.T."/>
            <person name="Nou X."/>
        </authorList>
    </citation>
    <scope>NUCLEOTIDE SEQUENCE [LARGE SCALE GENOMIC DNA]</scope>
    <source>
        <strain evidence="3">ATCC 49129</strain>
    </source>
</reference>
<sequence>MFDMNEENYKWHKSTIDQFSWTPEITISNQFQDMVQEQLNKIVVKPANEYSLEALAEEAKDNVLLEHNKPRDFYNFSIIKSIYDKEGGPDFAVNDLNRLFGDFATTNDQEVKEVLKQTEQRMLKLHTEELLNVTDEKYPALARQHKLERELYESNVARAEGREPNLDKLQDAYFAYKTDFDLHTEVSKQVTDLIEGINNKLDGLNKWTPSNGFEIPEIKVEVKSSNEPSSLLKQETHQETQKAEVPTEPSWKDDLASRIKEKAKEVRKEPKVSEGMQAWLERDGYSDKQKEIISRVETQNQQDRQVAKEAAEAEAQKQILLEEYRQAKFPSKQEAVDRIHNNIDDDKGPRNFLDQTQGMWVNVSPVSRVRDVETGETIQLKTTGEIIEKNKEHGSKDLIAGQNIDAAVSIAVQELRLTQQKEISQFNGDFEALSLQEAKHKVEQTYFNARYTELIDDKIPFQEERQFHAAYTRFSQLENAETIKSIEAMYPAETKALQVEHGEAVAQVEVPERVQISMKPNRDGYTPLGDVKSRLEAYEARRQEKLAAIEQAPAPESIQSILASQKAQEATQTAQQVSQPTQAVETAQNAPKADPNHVRGVVVDFGSAPYLHNEKNNDSYYVTVNENGKERTKWGVDIGPALDKAEVQVGDFIDLKKTETVPAQATTKQGEKVSTHKNSWEAEVIEQPQTQTKQSFGDIVKGLGQQEKARQEQSQTQSQPLKDKQQTVASISNMRQENEEQKRTRMLAEIEANKPISAYVDEFERMKRMAAGQSQGQKKSRVLSAF</sequence>
<evidence type="ECO:0000313" key="2">
    <source>
        <dbReference type="EMBL" id="ANJ72220.1"/>
    </source>
</evidence>
<organism evidence="2 3">
    <name type="scientific">Ralstonia insidiosa</name>
    <dbReference type="NCBI Taxonomy" id="190721"/>
    <lineage>
        <taxon>Bacteria</taxon>
        <taxon>Pseudomonadati</taxon>
        <taxon>Pseudomonadota</taxon>
        <taxon>Betaproteobacteria</taxon>
        <taxon>Burkholderiales</taxon>
        <taxon>Burkholderiaceae</taxon>
        <taxon>Ralstonia</taxon>
    </lineage>
</organism>
<gene>
    <name evidence="2" type="ORF">A9Y76_06975</name>
</gene>